<dbReference type="EMBL" id="UGWQ01000002">
    <property type="protein sequence ID" value="SUG26863.1"/>
    <property type="molecule type" value="Genomic_DNA"/>
</dbReference>
<gene>
    <name evidence="1" type="ORF">NCTC10718_04153</name>
</gene>
<sequence length="276" mass="30527">MAIINHDDLSKNVFIVEFDHKCQLIPIVRQDSDAIDPSEGESFPDTVRREQKNRKIDICTNACWYDLSLNGKSDVFLGDDPVSANETTNQGTALLPSNKRYGNPSPLMAYVAQKEDLTWVFGMGDIPDNGFYTGIGGMCPLIINGLKYGDGNKYSKVIDGSNIVGEPREQDREFLIQRNNNKYVALLEASRDTPGIGKIGFGITPEGKCYVAVQAHQNPGMTFDDFRDIFINFGCNNAVSGDGSDSVFMFRDGDFVVKSNELKELTMTFGVGFKDV</sequence>
<organism evidence="1 2">
    <name type="scientific">Salmonella enterica</name>
    <name type="common">Salmonella choleraesuis</name>
    <dbReference type="NCBI Taxonomy" id="28901"/>
    <lineage>
        <taxon>Bacteria</taxon>
        <taxon>Pseudomonadati</taxon>
        <taxon>Pseudomonadota</taxon>
        <taxon>Gammaproteobacteria</taxon>
        <taxon>Enterobacterales</taxon>
        <taxon>Enterobacteriaceae</taxon>
        <taxon>Salmonella</taxon>
    </lineage>
</organism>
<evidence type="ECO:0008006" key="3">
    <source>
        <dbReference type="Google" id="ProtNLM"/>
    </source>
</evidence>
<reference evidence="1 2" key="1">
    <citation type="submission" date="2018-06" db="EMBL/GenBank/DDBJ databases">
        <authorList>
            <consortium name="Pathogen Informatics"/>
            <person name="Doyle S."/>
        </authorList>
    </citation>
    <scope>NUCLEOTIDE SEQUENCE [LARGE SCALE GENOMIC DNA]</scope>
    <source>
        <strain evidence="1 2">NCTC10718</strain>
    </source>
</reference>
<dbReference type="RefSeq" id="WP_082329112.1">
    <property type="nucleotide sequence ID" value="NZ_MXPD01000076.1"/>
</dbReference>
<proteinExistence type="predicted"/>
<dbReference type="Proteomes" id="UP000254332">
    <property type="component" value="Unassembled WGS sequence"/>
</dbReference>
<evidence type="ECO:0000313" key="1">
    <source>
        <dbReference type="EMBL" id="SUG26863.1"/>
    </source>
</evidence>
<protein>
    <recommendedName>
        <fullName evidence="3">Phosphodiester glycosidase domain-containing protein</fullName>
    </recommendedName>
</protein>
<dbReference type="AlphaFoldDB" id="A0A379SB77"/>
<accession>A0A379SB77</accession>
<evidence type="ECO:0000313" key="2">
    <source>
        <dbReference type="Proteomes" id="UP000254332"/>
    </source>
</evidence>
<name>A0A379SB77_SALER</name>